<dbReference type="InterPro" id="IPR029442">
    <property type="entry name" value="GyrI-like"/>
</dbReference>
<dbReference type="SMART" id="SM00871">
    <property type="entry name" value="AraC_E_bind"/>
    <property type="match status" value="1"/>
</dbReference>
<dbReference type="RefSeq" id="WP_377458459.1">
    <property type="nucleotide sequence ID" value="NZ_JBHLUB010000025.1"/>
</dbReference>
<gene>
    <name evidence="2" type="ORF">ACFFFR_05195</name>
</gene>
<keyword evidence="3" id="KW-1185">Reference proteome</keyword>
<evidence type="ECO:0000313" key="3">
    <source>
        <dbReference type="Proteomes" id="UP001589862"/>
    </source>
</evidence>
<dbReference type="EMBL" id="JBHLUB010000025">
    <property type="protein sequence ID" value="MFC0581777.1"/>
    <property type="molecule type" value="Genomic_DNA"/>
</dbReference>
<comment type="caution">
    <text evidence="2">The sequence shown here is derived from an EMBL/GenBank/DDBJ whole genome shotgun (WGS) entry which is preliminary data.</text>
</comment>
<dbReference type="InterPro" id="IPR011256">
    <property type="entry name" value="Reg_factor_effector_dom_sf"/>
</dbReference>
<dbReference type="Proteomes" id="UP001589862">
    <property type="component" value="Unassembled WGS sequence"/>
</dbReference>
<dbReference type="SUPFAM" id="SSF55136">
    <property type="entry name" value="Probable bacterial effector-binding domain"/>
    <property type="match status" value="1"/>
</dbReference>
<reference evidence="2 3" key="1">
    <citation type="submission" date="2024-09" db="EMBL/GenBank/DDBJ databases">
        <authorList>
            <person name="Sun Q."/>
            <person name="Mori K."/>
        </authorList>
    </citation>
    <scope>NUCLEOTIDE SEQUENCE [LARGE SCALE GENOMIC DNA]</scope>
    <source>
        <strain evidence="2 3">NCAIM B.02604</strain>
    </source>
</reference>
<evidence type="ECO:0000259" key="1">
    <source>
        <dbReference type="SMART" id="SM00871"/>
    </source>
</evidence>
<dbReference type="Gene3D" id="3.20.80.10">
    <property type="entry name" value="Regulatory factor, effector binding domain"/>
    <property type="match status" value="1"/>
</dbReference>
<feature type="domain" description="AraC effector-binding" evidence="1">
    <location>
        <begin position="3"/>
        <end position="163"/>
    </location>
</feature>
<evidence type="ECO:0000313" key="2">
    <source>
        <dbReference type="EMBL" id="MFC0581777.1"/>
    </source>
</evidence>
<proteinExistence type="predicted"/>
<name>A0ABV6PBN2_9MICC</name>
<accession>A0ABV6PBN2</accession>
<dbReference type="Pfam" id="PF06445">
    <property type="entry name" value="GyrI-like"/>
    <property type="match status" value="1"/>
</dbReference>
<protein>
    <submittedName>
        <fullName evidence="2">GyrI-like domain-containing protein</fullName>
    </submittedName>
</protein>
<dbReference type="InterPro" id="IPR010499">
    <property type="entry name" value="AraC_E-bd"/>
</dbReference>
<organism evidence="2 3">
    <name type="scientific">Micrococcoides hystricis</name>
    <dbReference type="NCBI Taxonomy" id="1572761"/>
    <lineage>
        <taxon>Bacteria</taxon>
        <taxon>Bacillati</taxon>
        <taxon>Actinomycetota</taxon>
        <taxon>Actinomycetes</taxon>
        <taxon>Micrococcales</taxon>
        <taxon>Micrococcaceae</taxon>
        <taxon>Micrococcoides</taxon>
    </lineage>
</organism>
<sequence>MSIDLKIITLTEVPTAVVRGDAIMADQLTDFYDHAFSSVFAALTSLGIQPTGPAFGLYTAMEQGEVPTFGLEVGVPVSAPLAESIHLPGHDPVHGSILPGGRVATTSHRGNYAGLSHAWTEFLNEAQTQGLVPADPMWEVYVTEPSPEADPNSMVTELYFSLK</sequence>